<gene>
    <name evidence="2" type="ORF">HMPREF0501_00140</name>
</gene>
<accession>C7XTX4</accession>
<protein>
    <recommendedName>
        <fullName evidence="1">Cyclophilin-like domain-containing protein</fullName>
    </recommendedName>
</protein>
<dbReference type="EMBL" id="GG698802">
    <property type="protein sequence ID" value="EEU30735.1"/>
    <property type="molecule type" value="Genomic_DNA"/>
</dbReference>
<dbReference type="Gene3D" id="2.40.100.20">
    <property type="match status" value="1"/>
</dbReference>
<name>C7XTX4_9LACO</name>
<dbReference type="Pfam" id="PF18050">
    <property type="entry name" value="Cyclophil_like2"/>
    <property type="match status" value="1"/>
</dbReference>
<keyword evidence="3" id="KW-1185">Reference proteome</keyword>
<dbReference type="HOGENOM" id="CLU_099043_3_0_9"/>
<organism evidence="2 3">
    <name type="scientific">Limosilactobacillus coleohominis 101-4-CHN</name>
    <dbReference type="NCBI Taxonomy" id="575594"/>
    <lineage>
        <taxon>Bacteria</taxon>
        <taxon>Bacillati</taxon>
        <taxon>Bacillota</taxon>
        <taxon>Bacilli</taxon>
        <taxon>Lactobacillales</taxon>
        <taxon>Lactobacillaceae</taxon>
        <taxon>Limosilactobacillus</taxon>
    </lineage>
</organism>
<evidence type="ECO:0000313" key="3">
    <source>
        <dbReference type="Proteomes" id="UP000003987"/>
    </source>
</evidence>
<reference evidence="2 3" key="1">
    <citation type="submission" date="2009-06" db="EMBL/GenBank/DDBJ databases">
        <title>The Genome Sequence of Lactobacillus coleohominis strain 101-4-CHN.</title>
        <authorList>
            <consortium name="The Broad Institute Genome Sequencing Platform"/>
            <person name="Ward D."/>
            <person name="Young S.K."/>
            <person name="Zeng Q."/>
            <person name="Koehrsen M."/>
            <person name="Alvarado L."/>
            <person name="Berlin A."/>
            <person name="Borenstein D."/>
            <person name="Chen Z."/>
            <person name="Engels R."/>
            <person name="Freedman E."/>
            <person name="Gellesch M."/>
            <person name="Goldberg J."/>
            <person name="Griggs A."/>
            <person name="Gujja S."/>
            <person name="Heiman D."/>
            <person name="Hepburn T."/>
            <person name="Howarth C."/>
            <person name="Jen D."/>
            <person name="Larson L."/>
            <person name="Lewis B."/>
            <person name="Mehta T."/>
            <person name="Park D."/>
            <person name="Pearson M."/>
            <person name="Roberts A."/>
            <person name="Saif S."/>
            <person name="Shea T."/>
            <person name="Shenoy N."/>
            <person name="Sisk P."/>
            <person name="Stolte C."/>
            <person name="Sykes S."/>
            <person name="Walk T."/>
            <person name="White J."/>
            <person name="Yandava C."/>
            <person name="Liu Y."/>
            <person name="Xu Q."/>
            <person name="Lander E."/>
            <person name="Nusbaum C."/>
            <person name="Galagan J."/>
            <person name="Birren B."/>
        </authorList>
    </citation>
    <scope>NUCLEOTIDE SEQUENCE [LARGE SCALE GENOMIC DNA]</scope>
    <source>
        <strain evidence="2 3">101-4-CHN</strain>
    </source>
</reference>
<evidence type="ECO:0000313" key="2">
    <source>
        <dbReference type="EMBL" id="EEU30735.1"/>
    </source>
</evidence>
<dbReference type="SUPFAM" id="SSF50891">
    <property type="entry name" value="Cyclophilin-like"/>
    <property type="match status" value="1"/>
</dbReference>
<dbReference type="eggNOG" id="COG4925">
    <property type="taxonomic scope" value="Bacteria"/>
</dbReference>
<sequence>MIIMSKQLVEVIINNDIKVTAQFEDNATTRELISRMLFTISMDNLYAREMCHRYGRGGLPTDDARDRSYKVGDISYWPPMGSLVILYKQNGEIFEQQPIGHIDSDVSFFSKLGSADVTFRLKA</sequence>
<dbReference type="InterPro" id="IPR041183">
    <property type="entry name" value="Cyclophilin-like"/>
</dbReference>
<proteinExistence type="predicted"/>
<evidence type="ECO:0000259" key="1">
    <source>
        <dbReference type="Pfam" id="PF18050"/>
    </source>
</evidence>
<dbReference type="AlphaFoldDB" id="C7XTX4"/>
<feature type="domain" description="Cyclophilin-like" evidence="1">
    <location>
        <begin position="15"/>
        <end position="119"/>
    </location>
</feature>
<dbReference type="STRING" id="575594.HMPREF0501_00140"/>
<dbReference type="Proteomes" id="UP000003987">
    <property type="component" value="Unassembled WGS sequence"/>
</dbReference>
<dbReference type="InterPro" id="IPR029000">
    <property type="entry name" value="Cyclophilin-like_dom_sf"/>
</dbReference>